<reference evidence="2" key="1">
    <citation type="journal article" date="2012" name="Nat. Biotechnol.">
        <title>Reference genome sequence of the model plant Setaria.</title>
        <authorList>
            <person name="Bennetzen J.L."/>
            <person name="Schmutz J."/>
            <person name="Wang H."/>
            <person name="Percifield R."/>
            <person name="Hawkins J."/>
            <person name="Pontaroli A.C."/>
            <person name="Estep M."/>
            <person name="Feng L."/>
            <person name="Vaughn J.N."/>
            <person name="Grimwood J."/>
            <person name="Jenkins J."/>
            <person name="Barry K."/>
            <person name="Lindquist E."/>
            <person name="Hellsten U."/>
            <person name="Deshpande S."/>
            <person name="Wang X."/>
            <person name="Wu X."/>
            <person name="Mitros T."/>
            <person name="Triplett J."/>
            <person name="Yang X."/>
            <person name="Ye C.Y."/>
            <person name="Mauro-Herrera M."/>
            <person name="Wang L."/>
            <person name="Li P."/>
            <person name="Sharma M."/>
            <person name="Sharma R."/>
            <person name="Ronald P.C."/>
            <person name="Panaud O."/>
            <person name="Kellogg E.A."/>
            <person name="Brutnell T.P."/>
            <person name="Doust A.N."/>
            <person name="Tuskan G.A."/>
            <person name="Rokhsar D."/>
            <person name="Devos K.M."/>
        </authorList>
    </citation>
    <scope>NUCLEOTIDE SEQUENCE [LARGE SCALE GENOMIC DNA]</scope>
    <source>
        <strain evidence="2">Yugu1</strain>
    </source>
</reference>
<gene>
    <name evidence="2" type="ORF">SETIT_7G035200v2</name>
</gene>
<protein>
    <submittedName>
        <fullName evidence="2">Uncharacterized protein</fullName>
    </submittedName>
</protein>
<feature type="compositionally biased region" description="Basic and acidic residues" evidence="1">
    <location>
        <begin position="90"/>
        <end position="99"/>
    </location>
</feature>
<dbReference type="EMBL" id="CM003534">
    <property type="protein sequence ID" value="RCV32843.1"/>
    <property type="molecule type" value="Genomic_DNA"/>
</dbReference>
<accession>A0A368RRY0</accession>
<proteinExistence type="predicted"/>
<evidence type="ECO:0000313" key="2">
    <source>
        <dbReference type="EMBL" id="RCV32843.1"/>
    </source>
</evidence>
<feature type="region of interest" description="Disordered" evidence="1">
    <location>
        <begin position="80"/>
        <end position="99"/>
    </location>
</feature>
<dbReference type="AlphaFoldDB" id="A0A368RRY0"/>
<organism evidence="2">
    <name type="scientific">Setaria italica</name>
    <name type="common">Foxtail millet</name>
    <name type="synonym">Panicum italicum</name>
    <dbReference type="NCBI Taxonomy" id="4555"/>
    <lineage>
        <taxon>Eukaryota</taxon>
        <taxon>Viridiplantae</taxon>
        <taxon>Streptophyta</taxon>
        <taxon>Embryophyta</taxon>
        <taxon>Tracheophyta</taxon>
        <taxon>Spermatophyta</taxon>
        <taxon>Magnoliopsida</taxon>
        <taxon>Liliopsida</taxon>
        <taxon>Poales</taxon>
        <taxon>Poaceae</taxon>
        <taxon>PACMAD clade</taxon>
        <taxon>Panicoideae</taxon>
        <taxon>Panicodae</taxon>
        <taxon>Paniceae</taxon>
        <taxon>Cenchrinae</taxon>
        <taxon>Setaria</taxon>
    </lineage>
</organism>
<sequence length="99" mass="11166">MVIVLMQNDGFKCIAKEAELMFEFLRLEAPIDDELITQCTTIRLCALSLMNCTRDNSVSASAVMLGMVKEAEMMCSWMRKNNKPGVSGLQDRRGEQGDW</sequence>
<evidence type="ECO:0000256" key="1">
    <source>
        <dbReference type="SAM" id="MobiDB-lite"/>
    </source>
</evidence>
<dbReference type="OrthoDB" id="693634at2759"/>
<reference evidence="2" key="2">
    <citation type="submission" date="2015-07" db="EMBL/GenBank/DDBJ databases">
        <authorList>
            <person name="Noorani M."/>
        </authorList>
    </citation>
    <scope>NUCLEOTIDE SEQUENCE</scope>
    <source>
        <strain evidence="2">Yugu1</strain>
    </source>
</reference>
<name>A0A368RRY0_SETIT</name>